<dbReference type="AlphaFoldDB" id="A0A822XX65"/>
<evidence type="ECO:0000313" key="2">
    <source>
        <dbReference type="Proteomes" id="UP000607653"/>
    </source>
</evidence>
<protein>
    <submittedName>
        <fullName evidence="1">Uncharacterized protein</fullName>
    </submittedName>
</protein>
<dbReference type="Proteomes" id="UP000607653">
    <property type="component" value="Unassembled WGS sequence"/>
</dbReference>
<keyword evidence="2" id="KW-1185">Reference proteome</keyword>
<proteinExistence type="predicted"/>
<reference evidence="1 2" key="1">
    <citation type="journal article" date="2020" name="Mol. Biol. Evol.">
        <title>Distinct Expression and Methylation Patterns for Genes with Different Fates following a Single Whole-Genome Duplication in Flowering Plants.</title>
        <authorList>
            <person name="Shi T."/>
            <person name="Rahmani R.S."/>
            <person name="Gugger P.F."/>
            <person name="Wang M."/>
            <person name="Li H."/>
            <person name="Zhang Y."/>
            <person name="Li Z."/>
            <person name="Wang Q."/>
            <person name="Van de Peer Y."/>
            <person name="Marchal K."/>
            <person name="Chen J."/>
        </authorList>
    </citation>
    <scope>NUCLEOTIDE SEQUENCE [LARGE SCALE GENOMIC DNA]</scope>
    <source>
        <tissue evidence="1">Leaf</tissue>
    </source>
</reference>
<gene>
    <name evidence="1" type="ORF">HUJ06_025069</name>
</gene>
<dbReference type="EMBL" id="DUZY01000001">
    <property type="protein sequence ID" value="DAD23606.1"/>
    <property type="molecule type" value="Genomic_DNA"/>
</dbReference>
<comment type="caution">
    <text evidence="1">The sequence shown here is derived from an EMBL/GenBank/DDBJ whole genome shotgun (WGS) entry which is preliminary data.</text>
</comment>
<evidence type="ECO:0000313" key="1">
    <source>
        <dbReference type="EMBL" id="DAD23606.1"/>
    </source>
</evidence>
<sequence length="45" mass="5528">MKIVIDWWVFEREREDWGGSKKLKRFVREELLLFQGFLGDLIWTG</sequence>
<organism evidence="1 2">
    <name type="scientific">Nelumbo nucifera</name>
    <name type="common">Sacred lotus</name>
    <dbReference type="NCBI Taxonomy" id="4432"/>
    <lineage>
        <taxon>Eukaryota</taxon>
        <taxon>Viridiplantae</taxon>
        <taxon>Streptophyta</taxon>
        <taxon>Embryophyta</taxon>
        <taxon>Tracheophyta</taxon>
        <taxon>Spermatophyta</taxon>
        <taxon>Magnoliopsida</taxon>
        <taxon>Proteales</taxon>
        <taxon>Nelumbonaceae</taxon>
        <taxon>Nelumbo</taxon>
    </lineage>
</organism>
<name>A0A822XX65_NELNU</name>
<accession>A0A822XX65</accession>